<dbReference type="InterPro" id="IPR029063">
    <property type="entry name" value="SAM-dependent_MTases_sf"/>
</dbReference>
<dbReference type="PANTHER" id="PTHR30481">
    <property type="entry name" value="DNA ADENINE METHYLASE"/>
    <property type="match status" value="1"/>
</dbReference>
<evidence type="ECO:0000256" key="4">
    <source>
        <dbReference type="ARBA" id="ARBA00022679"/>
    </source>
</evidence>
<keyword evidence="3 8" id="KW-0489">Methyltransferase</keyword>
<feature type="binding site" evidence="7">
    <location>
        <position position="207"/>
    </location>
    <ligand>
        <name>S-adenosyl-L-methionine</name>
        <dbReference type="ChEBI" id="CHEBI:59789"/>
    </ligand>
</feature>
<evidence type="ECO:0000256" key="3">
    <source>
        <dbReference type="ARBA" id="ARBA00022603"/>
    </source>
</evidence>
<evidence type="ECO:0000256" key="7">
    <source>
        <dbReference type="PIRSR" id="PIRSR000398-1"/>
    </source>
</evidence>
<evidence type="ECO:0000313" key="9">
    <source>
        <dbReference type="EMBL" id="KAB1479555.1"/>
    </source>
</evidence>
<sequence>MKPFLKWAGGKNQLLPYIEAYYPFEDKNIKKYAEPFIGGGAVLFDILSKYDLESVYISDINKSLINTYKCIQQNVGDVISWLEAYQEKFWPMEQEGRKELFYKNRDRYNELLSLNFLENINTAPLTDKHIELASLFIFLNRTCFNGLYRVNRNGFYNVPMGAYKKPLICDAENLAAVAKALAKVHIVCDTYKAVDDFADKQTFVYIDPPYRPLSETANFTSYSEYEFNDDSQRELGKFAHYLAGKGVRVLLSNSDPKNTNPEDEFFDEIYKGFKIERIFANRAINSKGSKRGKITELLISN</sequence>
<dbReference type="InterPro" id="IPR012327">
    <property type="entry name" value="MeTrfase_D12"/>
</dbReference>
<feature type="binding site" evidence="7">
    <location>
        <position position="7"/>
    </location>
    <ligand>
        <name>S-adenosyl-L-methionine</name>
        <dbReference type="ChEBI" id="CHEBI:59789"/>
    </ligand>
</feature>
<dbReference type="GO" id="GO:0009007">
    <property type="term" value="F:site-specific DNA-methyltransferase (adenine-specific) activity"/>
    <property type="evidence" value="ECO:0007669"/>
    <property type="project" value="UniProtKB-UniRule"/>
</dbReference>
<dbReference type="Gene3D" id="1.10.1020.10">
    <property type="entry name" value="Adenine-specific Methyltransferase, Domain 2"/>
    <property type="match status" value="1"/>
</dbReference>
<evidence type="ECO:0000256" key="6">
    <source>
        <dbReference type="ARBA" id="ARBA00047942"/>
    </source>
</evidence>
<name>A0A833CCX8_9FIRM</name>
<evidence type="ECO:0000256" key="2">
    <source>
        <dbReference type="ARBA" id="ARBA00011900"/>
    </source>
</evidence>
<evidence type="ECO:0000256" key="5">
    <source>
        <dbReference type="ARBA" id="ARBA00022691"/>
    </source>
</evidence>
<comment type="caution">
    <text evidence="9">The sequence shown here is derived from an EMBL/GenBank/DDBJ whole genome shotgun (WGS) entry which is preliminary data.</text>
</comment>
<dbReference type="PIRSF" id="PIRSF000398">
    <property type="entry name" value="M_m6A_EcoRV"/>
    <property type="match status" value="1"/>
</dbReference>
<dbReference type="InterPro" id="IPR023095">
    <property type="entry name" value="Ade_MeTrfase_dom_2"/>
</dbReference>
<dbReference type="GO" id="GO:0009307">
    <property type="term" value="P:DNA restriction-modification system"/>
    <property type="evidence" value="ECO:0007669"/>
    <property type="project" value="InterPro"/>
</dbReference>
<protein>
    <recommendedName>
        <fullName evidence="2 8">Site-specific DNA-methyltransferase (adenine-specific)</fullName>
        <ecNumber evidence="2 8">2.1.1.72</ecNumber>
    </recommendedName>
</protein>
<dbReference type="GeneID" id="83055382"/>
<dbReference type="GO" id="GO:0032259">
    <property type="term" value="P:methylation"/>
    <property type="evidence" value="ECO:0007669"/>
    <property type="project" value="UniProtKB-KW"/>
</dbReference>
<accession>A0A833CCX8</accession>
<feature type="binding site" evidence="7">
    <location>
        <position position="59"/>
    </location>
    <ligand>
        <name>S-adenosyl-L-methionine</name>
        <dbReference type="ChEBI" id="CHEBI:59789"/>
    </ligand>
</feature>
<dbReference type="RefSeq" id="WP_127008083.1">
    <property type="nucleotide sequence ID" value="NZ_JAGZQP010000009.1"/>
</dbReference>
<dbReference type="NCBIfam" id="TIGR00571">
    <property type="entry name" value="dam"/>
    <property type="match status" value="1"/>
</dbReference>
<dbReference type="PANTHER" id="PTHR30481:SF3">
    <property type="entry name" value="DNA ADENINE METHYLASE"/>
    <property type="match status" value="1"/>
</dbReference>
<evidence type="ECO:0000256" key="8">
    <source>
        <dbReference type="RuleBase" id="RU361257"/>
    </source>
</evidence>
<comment type="catalytic activity">
    <reaction evidence="6 8">
        <text>a 2'-deoxyadenosine in DNA + S-adenosyl-L-methionine = an N(6)-methyl-2'-deoxyadenosine in DNA + S-adenosyl-L-homocysteine + H(+)</text>
        <dbReference type="Rhea" id="RHEA:15197"/>
        <dbReference type="Rhea" id="RHEA-COMP:12418"/>
        <dbReference type="Rhea" id="RHEA-COMP:12419"/>
        <dbReference type="ChEBI" id="CHEBI:15378"/>
        <dbReference type="ChEBI" id="CHEBI:57856"/>
        <dbReference type="ChEBI" id="CHEBI:59789"/>
        <dbReference type="ChEBI" id="CHEBI:90615"/>
        <dbReference type="ChEBI" id="CHEBI:90616"/>
        <dbReference type="EC" id="2.1.1.72"/>
    </reaction>
</comment>
<dbReference type="GO" id="GO:1904047">
    <property type="term" value="F:S-adenosyl-L-methionine binding"/>
    <property type="evidence" value="ECO:0007669"/>
    <property type="project" value="TreeGrafter"/>
</dbReference>
<dbReference type="GO" id="GO:0006298">
    <property type="term" value="P:mismatch repair"/>
    <property type="evidence" value="ECO:0007669"/>
    <property type="project" value="TreeGrafter"/>
</dbReference>
<dbReference type="Gene3D" id="3.40.50.150">
    <property type="entry name" value="Vaccinia Virus protein VP39"/>
    <property type="match status" value="1"/>
</dbReference>
<proteinExistence type="inferred from homology"/>
<dbReference type="InterPro" id="IPR012263">
    <property type="entry name" value="M_m6A_EcoRV"/>
</dbReference>
<dbReference type="EC" id="2.1.1.72" evidence="2 8"/>
<dbReference type="PROSITE" id="PS00092">
    <property type="entry name" value="N6_MTASE"/>
    <property type="match status" value="1"/>
</dbReference>
<dbReference type="PRINTS" id="PR00505">
    <property type="entry name" value="D12N6MTFRASE"/>
</dbReference>
<reference evidence="9 10" key="1">
    <citation type="submission" date="2019-09" db="EMBL/GenBank/DDBJ databases">
        <title>Draft genome sequence of 3 type strains from the CCUG.</title>
        <authorList>
            <person name="Pineiro-Iglesias B."/>
            <person name="Tunovic T."/>
            <person name="Unosson C."/>
            <person name="Inganas E."/>
            <person name="Ohlen M."/>
            <person name="Cardew S."/>
            <person name="Jensie-Markopoulos S."/>
            <person name="Salva-Serra F."/>
            <person name="Jaen-Luchoro D."/>
            <person name="Karlsson R."/>
            <person name="Svensson-Stadler L."/>
            <person name="Chun J."/>
            <person name="Moore E."/>
        </authorList>
    </citation>
    <scope>NUCLEOTIDE SEQUENCE [LARGE SCALE GENOMIC DNA]</scope>
    <source>
        <strain evidence="9 10">CCUG 65427</strain>
    </source>
</reference>
<keyword evidence="5 8" id="KW-0949">S-adenosyl-L-methionine</keyword>
<evidence type="ECO:0000256" key="1">
    <source>
        <dbReference type="ARBA" id="ARBA00006594"/>
    </source>
</evidence>
<gene>
    <name evidence="9" type="ORF">F8R14_02585</name>
</gene>
<dbReference type="Pfam" id="PF02086">
    <property type="entry name" value="MethyltransfD12"/>
    <property type="match status" value="1"/>
</dbReference>
<organism evidence="9 10">
    <name type="scientific">Veillonella seminalis</name>
    <dbReference type="NCBI Taxonomy" id="1502943"/>
    <lineage>
        <taxon>Bacteria</taxon>
        <taxon>Bacillati</taxon>
        <taxon>Bacillota</taxon>
        <taxon>Negativicutes</taxon>
        <taxon>Veillonellales</taxon>
        <taxon>Veillonellaceae</taxon>
        <taxon>Veillonella</taxon>
    </lineage>
</organism>
<dbReference type="Proteomes" id="UP000434554">
    <property type="component" value="Unassembled WGS sequence"/>
</dbReference>
<dbReference type="EMBL" id="WBKH01000002">
    <property type="protein sequence ID" value="KAB1479555.1"/>
    <property type="molecule type" value="Genomic_DNA"/>
</dbReference>
<dbReference type="AlphaFoldDB" id="A0A833CCX8"/>
<dbReference type="InterPro" id="IPR002052">
    <property type="entry name" value="DNA_methylase_N6_adenine_CS"/>
</dbReference>
<comment type="similarity">
    <text evidence="1 8">Belongs to the N(4)/N(6)-methyltransferase family.</text>
</comment>
<dbReference type="GO" id="GO:0043565">
    <property type="term" value="F:sequence-specific DNA binding"/>
    <property type="evidence" value="ECO:0007669"/>
    <property type="project" value="TreeGrafter"/>
</dbReference>
<feature type="binding site" evidence="7">
    <location>
        <position position="11"/>
    </location>
    <ligand>
        <name>S-adenosyl-L-methionine</name>
        <dbReference type="ChEBI" id="CHEBI:59789"/>
    </ligand>
</feature>
<keyword evidence="4 8" id="KW-0808">Transferase</keyword>
<evidence type="ECO:0000313" key="10">
    <source>
        <dbReference type="Proteomes" id="UP000434554"/>
    </source>
</evidence>
<dbReference type="SUPFAM" id="SSF53335">
    <property type="entry name" value="S-adenosyl-L-methionine-dependent methyltransferases"/>
    <property type="match status" value="1"/>
</dbReference>